<evidence type="ECO:0000313" key="1">
    <source>
        <dbReference type="EMBL" id="KAF9503817.1"/>
    </source>
</evidence>
<dbReference type="Proteomes" id="UP000886523">
    <property type="component" value="Unassembled WGS sequence"/>
</dbReference>
<evidence type="ECO:0000313" key="2">
    <source>
        <dbReference type="Proteomes" id="UP000886523"/>
    </source>
</evidence>
<dbReference type="Gene3D" id="3.40.50.720">
    <property type="entry name" value="NAD(P)-binding Rossmann-like Domain"/>
    <property type="match status" value="1"/>
</dbReference>
<sequence length="107" mass="12326">MYHPCESEVDDHHKACRERSIVAMCYGMEWEFPSIQFRFSPRLPFINLVNVWLPVIKALLEKAEDGTPSPYTIHALTRNPENPRAKEVEQQGVELIKGYSKPPSCII</sequence>
<name>A0A9P6ADE7_9AGAM</name>
<organism evidence="1 2">
    <name type="scientific">Hydnum rufescens UP504</name>
    <dbReference type="NCBI Taxonomy" id="1448309"/>
    <lineage>
        <taxon>Eukaryota</taxon>
        <taxon>Fungi</taxon>
        <taxon>Dikarya</taxon>
        <taxon>Basidiomycota</taxon>
        <taxon>Agaricomycotina</taxon>
        <taxon>Agaricomycetes</taxon>
        <taxon>Cantharellales</taxon>
        <taxon>Hydnaceae</taxon>
        <taxon>Hydnum</taxon>
    </lineage>
</organism>
<dbReference type="OrthoDB" id="300709at2759"/>
<gene>
    <name evidence="1" type="ORF">BS47DRAFT_1355848</name>
</gene>
<comment type="caution">
    <text evidence="1">The sequence shown here is derived from an EMBL/GenBank/DDBJ whole genome shotgun (WGS) entry which is preliminary data.</text>
</comment>
<dbReference type="AlphaFoldDB" id="A0A9P6ADE7"/>
<proteinExistence type="predicted"/>
<dbReference type="EMBL" id="MU129298">
    <property type="protein sequence ID" value="KAF9503817.1"/>
    <property type="molecule type" value="Genomic_DNA"/>
</dbReference>
<keyword evidence="2" id="KW-1185">Reference proteome</keyword>
<reference evidence="1" key="1">
    <citation type="journal article" date="2020" name="Nat. Commun.">
        <title>Large-scale genome sequencing of mycorrhizal fungi provides insights into the early evolution of symbiotic traits.</title>
        <authorList>
            <person name="Miyauchi S."/>
            <person name="Kiss E."/>
            <person name="Kuo A."/>
            <person name="Drula E."/>
            <person name="Kohler A."/>
            <person name="Sanchez-Garcia M."/>
            <person name="Morin E."/>
            <person name="Andreopoulos B."/>
            <person name="Barry K.W."/>
            <person name="Bonito G."/>
            <person name="Buee M."/>
            <person name="Carver A."/>
            <person name="Chen C."/>
            <person name="Cichocki N."/>
            <person name="Clum A."/>
            <person name="Culley D."/>
            <person name="Crous P.W."/>
            <person name="Fauchery L."/>
            <person name="Girlanda M."/>
            <person name="Hayes R.D."/>
            <person name="Keri Z."/>
            <person name="LaButti K."/>
            <person name="Lipzen A."/>
            <person name="Lombard V."/>
            <person name="Magnuson J."/>
            <person name="Maillard F."/>
            <person name="Murat C."/>
            <person name="Nolan M."/>
            <person name="Ohm R.A."/>
            <person name="Pangilinan J."/>
            <person name="Pereira M.F."/>
            <person name="Perotto S."/>
            <person name="Peter M."/>
            <person name="Pfister S."/>
            <person name="Riley R."/>
            <person name="Sitrit Y."/>
            <person name="Stielow J.B."/>
            <person name="Szollosi G."/>
            <person name="Zifcakova L."/>
            <person name="Stursova M."/>
            <person name="Spatafora J.W."/>
            <person name="Tedersoo L."/>
            <person name="Vaario L.M."/>
            <person name="Yamada A."/>
            <person name="Yan M."/>
            <person name="Wang P."/>
            <person name="Xu J."/>
            <person name="Bruns T."/>
            <person name="Baldrian P."/>
            <person name="Vilgalys R."/>
            <person name="Dunand C."/>
            <person name="Henrissat B."/>
            <person name="Grigoriev I.V."/>
            <person name="Hibbett D."/>
            <person name="Nagy L.G."/>
            <person name="Martin F.M."/>
        </authorList>
    </citation>
    <scope>NUCLEOTIDE SEQUENCE</scope>
    <source>
        <strain evidence="1">UP504</strain>
    </source>
</reference>
<protein>
    <submittedName>
        <fullName evidence="1">Uncharacterized protein</fullName>
    </submittedName>
</protein>
<accession>A0A9P6ADE7</accession>